<evidence type="ECO:0000313" key="1">
    <source>
        <dbReference type="EMBL" id="OMO69443.1"/>
    </source>
</evidence>
<comment type="caution">
    <text evidence="1">The sequence shown here is derived from an EMBL/GenBank/DDBJ whole genome shotgun (WGS) entry which is preliminary data.</text>
</comment>
<gene>
    <name evidence="2" type="ORF">CCACVL1_01182</name>
    <name evidence="1" type="ORF">CCACVL1_19510</name>
</gene>
<reference evidence="1 3" key="1">
    <citation type="submission" date="2013-09" db="EMBL/GenBank/DDBJ databases">
        <title>Corchorus capsularis genome sequencing.</title>
        <authorList>
            <person name="Alam M."/>
            <person name="Haque M.S."/>
            <person name="Islam M.S."/>
            <person name="Emdad E.M."/>
            <person name="Islam M.M."/>
            <person name="Ahmed B."/>
            <person name="Halim A."/>
            <person name="Hossen Q.M.M."/>
            <person name="Hossain M.Z."/>
            <person name="Ahmed R."/>
            <person name="Khan M.M."/>
            <person name="Islam R."/>
            <person name="Rashid M.M."/>
            <person name="Khan S.A."/>
            <person name="Rahman M.S."/>
            <person name="Alam M."/>
        </authorList>
    </citation>
    <scope>NUCLEOTIDE SEQUENCE [LARGE SCALE GENOMIC DNA]</scope>
    <source>
        <strain evidence="3">cv. CVL-1</strain>
        <tissue evidence="1">Whole seedling</tissue>
    </source>
</reference>
<proteinExistence type="predicted"/>
<evidence type="ECO:0000313" key="3">
    <source>
        <dbReference type="Proteomes" id="UP000188268"/>
    </source>
</evidence>
<dbReference type="Proteomes" id="UP000188268">
    <property type="component" value="Unassembled WGS sequence"/>
</dbReference>
<keyword evidence="3" id="KW-1185">Reference proteome</keyword>
<organism evidence="1 3">
    <name type="scientific">Corchorus capsularis</name>
    <name type="common">Jute</name>
    <dbReference type="NCBI Taxonomy" id="210143"/>
    <lineage>
        <taxon>Eukaryota</taxon>
        <taxon>Viridiplantae</taxon>
        <taxon>Streptophyta</taxon>
        <taxon>Embryophyta</taxon>
        <taxon>Tracheophyta</taxon>
        <taxon>Spermatophyta</taxon>
        <taxon>Magnoliopsida</taxon>
        <taxon>eudicotyledons</taxon>
        <taxon>Gunneridae</taxon>
        <taxon>Pentapetalae</taxon>
        <taxon>rosids</taxon>
        <taxon>malvids</taxon>
        <taxon>Malvales</taxon>
        <taxon>Malvaceae</taxon>
        <taxon>Grewioideae</taxon>
        <taxon>Apeibeae</taxon>
        <taxon>Corchorus</taxon>
    </lineage>
</organism>
<dbReference type="Gramene" id="OMO69443">
    <property type="protein sequence ID" value="OMO69443"/>
    <property type="gene ID" value="CCACVL1_19510"/>
</dbReference>
<name>A0A1R3HGM1_COCAP</name>
<dbReference type="Gramene" id="OMP07986">
    <property type="protein sequence ID" value="OMP07986"/>
    <property type="gene ID" value="CCACVL1_01182"/>
</dbReference>
<dbReference type="EMBL" id="AWWV01004091">
    <property type="protein sequence ID" value="OMP07986.1"/>
    <property type="molecule type" value="Genomic_DNA"/>
</dbReference>
<protein>
    <submittedName>
        <fullName evidence="1">Uncharacterized protein</fullName>
    </submittedName>
</protein>
<dbReference type="EMBL" id="AWWV01012013">
    <property type="protein sequence ID" value="OMO69443.1"/>
    <property type="molecule type" value="Genomic_DNA"/>
</dbReference>
<dbReference type="AlphaFoldDB" id="A0A1R3HGM1"/>
<accession>A0A1R3HGM1</accession>
<evidence type="ECO:0000313" key="2">
    <source>
        <dbReference type="EMBL" id="OMP07986.1"/>
    </source>
</evidence>
<sequence>MSRYLPFTNGIQSLVRRFRVSYLVVGSAQKPIGEERELRSEI</sequence>